<comment type="caution">
    <text evidence="1">The sequence shown here is derived from an EMBL/GenBank/DDBJ whole genome shotgun (WGS) entry which is preliminary data.</text>
</comment>
<dbReference type="Proteomes" id="UP001498421">
    <property type="component" value="Unassembled WGS sequence"/>
</dbReference>
<accession>A0ABR1I1T2</accession>
<evidence type="ECO:0000313" key="1">
    <source>
        <dbReference type="EMBL" id="KAK7426856.1"/>
    </source>
</evidence>
<name>A0ABR1I1T2_9HYPO</name>
<evidence type="ECO:0000313" key="2">
    <source>
        <dbReference type="Proteomes" id="UP001498421"/>
    </source>
</evidence>
<proteinExistence type="predicted"/>
<protein>
    <submittedName>
        <fullName evidence="1">Uncharacterized protein</fullName>
    </submittedName>
</protein>
<dbReference type="EMBL" id="JAZAVK010000060">
    <property type="protein sequence ID" value="KAK7426856.1"/>
    <property type="molecule type" value="Genomic_DNA"/>
</dbReference>
<sequence>MWSTADTLMALNKSMKMRINFGHLDVRARNTRGRDEIPHDEFVRMLEMYSTRGGASLETKLPKTTQAEHVIRYLIDPEQGVCNSLQEVTRACEVTLVVQGQEIKADAMEPVGKKMQLSMVRAMRPEVWGRMDWTVVAPDMQYDWNLRVDAWDDVDIPAAFKNLPQELLLTVNKDATGFLRIPYVDIVKLGDARSQIGQLRLKSSAIIPYKATPYVIEVSITKAWKDGNMKDNPDITWGIEFHAVHWDESINHVGGGDHRKDWGQGLKHVWPGNEPDLESRFGEFLETILEIQALLDEAHSNITSQ</sequence>
<gene>
    <name evidence="1" type="ORF">QQZ08_006602</name>
</gene>
<keyword evidence="2" id="KW-1185">Reference proteome</keyword>
<organism evidence="1 2">
    <name type="scientific">Neonectria magnoliae</name>
    <dbReference type="NCBI Taxonomy" id="2732573"/>
    <lineage>
        <taxon>Eukaryota</taxon>
        <taxon>Fungi</taxon>
        <taxon>Dikarya</taxon>
        <taxon>Ascomycota</taxon>
        <taxon>Pezizomycotina</taxon>
        <taxon>Sordariomycetes</taxon>
        <taxon>Hypocreomycetidae</taxon>
        <taxon>Hypocreales</taxon>
        <taxon>Nectriaceae</taxon>
        <taxon>Neonectria</taxon>
    </lineage>
</organism>
<reference evidence="1 2" key="1">
    <citation type="journal article" date="2025" name="Microbiol. Resour. Announc.">
        <title>Draft genome sequences for Neonectria magnoliae and Neonectria punicea, canker pathogens of Liriodendron tulipifera and Acer saccharum in West Virginia.</title>
        <authorList>
            <person name="Petronek H.M."/>
            <person name="Kasson M.T."/>
            <person name="Metheny A.M."/>
            <person name="Stauder C.M."/>
            <person name="Lovett B."/>
            <person name="Lynch S.C."/>
            <person name="Garnas J.R."/>
            <person name="Kasson L.R."/>
            <person name="Stajich J.E."/>
        </authorList>
    </citation>
    <scope>NUCLEOTIDE SEQUENCE [LARGE SCALE GENOMIC DNA]</scope>
    <source>
        <strain evidence="1 2">NRRL 64651</strain>
    </source>
</reference>